<sequence>MSIIPKNIFNLSSKTDYITASQLAKFFSIEARQLNQILTNMKWIEKEHYIWWVATDLGKQNGAIEHTDLKNRVRYVYWHKSVMQNEQLLATIKNTIRSYIENNLYEEFIKEQFLSQGYTVWHHAKGKTQQDKNKNITLVAKKNKKILLIHCRDNQLDISVEELQSFQQQRDNFKIDNPVFENYNLSLHYSMSGFFLTEDAYEYVEENHGDITYEVLKGNSDNNWMDSLLLKEKLI</sequence>
<evidence type="ECO:0000313" key="2">
    <source>
        <dbReference type="EMBL" id="CAA6803624.1"/>
    </source>
</evidence>
<gene>
    <name evidence="2" type="ORF">HELGO_WM10415</name>
</gene>
<dbReference type="GO" id="GO:0004519">
    <property type="term" value="F:endonuclease activity"/>
    <property type="evidence" value="ECO:0007669"/>
    <property type="project" value="InterPro"/>
</dbReference>
<dbReference type="GO" id="GO:0009307">
    <property type="term" value="P:DNA restriction-modification system"/>
    <property type="evidence" value="ECO:0007669"/>
    <property type="project" value="InterPro"/>
</dbReference>
<dbReference type="Pfam" id="PF04471">
    <property type="entry name" value="Mrr_cat"/>
    <property type="match status" value="1"/>
</dbReference>
<feature type="domain" description="Restriction endonuclease type IV Mrr" evidence="1">
    <location>
        <begin position="105"/>
        <end position="180"/>
    </location>
</feature>
<dbReference type="AlphaFoldDB" id="A0A6S6SF36"/>
<accession>A0A6S6SF36</accession>
<dbReference type="InterPro" id="IPR007560">
    <property type="entry name" value="Restrct_endonuc_IV_Mrr"/>
</dbReference>
<organism evidence="2">
    <name type="scientific">uncultured Sulfurovum sp</name>
    <dbReference type="NCBI Taxonomy" id="269237"/>
    <lineage>
        <taxon>Bacteria</taxon>
        <taxon>Pseudomonadati</taxon>
        <taxon>Campylobacterota</taxon>
        <taxon>Epsilonproteobacteria</taxon>
        <taxon>Campylobacterales</taxon>
        <taxon>Sulfurovaceae</taxon>
        <taxon>Sulfurovum</taxon>
        <taxon>environmental samples</taxon>
    </lineage>
</organism>
<name>A0A6S6SF36_9BACT</name>
<reference evidence="2" key="1">
    <citation type="submission" date="2020-01" db="EMBL/GenBank/DDBJ databases">
        <authorList>
            <person name="Meier V. D."/>
            <person name="Meier V D."/>
        </authorList>
    </citation>
    <scope>NUCLEOTIDE SEQUENCE</scope>
    <source>
        <strain evidence="2">HLG_WM_MAG_04</strain>
    </source>
</reference>
<proteinExistence type="predicted"/>
<dbReference type="GO" id="GO:0003677">
    <property type="term" value="F:DNA binding"/>
    <property type="evidence" value="ECO:0007669"/>
    <property type="project" value="InterPro"/>
</dbReference>
<dbReference type="EMBL" id="CACVAX010000008">
    <property type="protein sequence ID" value="CAA6803624.1"/>
    <property type="molecule type" value="Genomic_DNA"/>
</dbReference>
<evidence type="ECO:0000259" key="1">
    <source>
        <dbReference type="Pfam" id="PF04471"/>
    </source>
</evidence>
<protein>
    <recommendedName>
        <fullName evidence="1">Restriction endonuclease type IV Mrr domain-containing protein</fullName>
    </recommendedName>
</protein>